<dbReference type="PRINTS" id="PR00081">
    <property type="entry name" value="GDHRDH"/>
</dbReference>
<dbReference type="CDD" id="cd05233">
    <property type="entry name" value="SDR_c"/>
    <property type="match status" value="1"/>
</dbReference>
<dbReference type="STRING" id="159291.SAMN05920897_107105"/>
<keyword evidence="3" id="KW-1185">Reference proteome</keyword>
<dbReference type="PANTHER" id="PTHR42879">
    <property type="entry name" value="3-OXOACYL-(ACYL-CARRIER-PROTEIN) REDUCTASE"/>
    <property type="match status" value="1"/>
</dbReference>
<proteinExistence type="inferred from homology"/>
<accession>A0A1N6S1T0</accession>
<dbReference type="InterPro" id="IPR036291">
    <property type="entry name" value="NAD(P)-bd_dom_sf"/>
</dbReference>
<dbReference type="Proteomes" id="UP000186400">
    <property type="component" value="Unassembled WGS sequence"/>
</dbReference>
<dbReference type="InterPro" id="IPR050259">
    <property type="entry name" value="SDR"/>
</dbReference>
<protein>
    <submittedName>
        <fullName evidence="2">3-oxoacyl-[acyl-carrier protein] reductase</fullName>
    </submittedName>
</protein>
<organism evidence="2 3">
    <name type="scientific">Alkalispirochaeta americana</name>
    <dbReference type="NCBI Taxonomy" id="159291"/>
    <lineage>
        <taxon>Bacteria</taxon>
        <taxon>Pseudomonadati</taxon>
        <taxon>Spirochaetota</taxon>
        <taxon>Spirochaetia</taxon>
        <taxon>Spirochaetales</taxon>
        <taxon>Spirochaetaceae</taxon>
        <taxon>Alkalispirochaeta</taxon>
    </lineage>
</organism>
<dbReference type="EMBL" id="FTMS01000007">
    <property type="protein sequence ID" value="SIQ35098.1"/>
    <property type="molecule type" value="Genomic_DNA"/>
</dbReference>
<dbReference type="InterPro" id="IPR002347">
    <property type="entry name" value="SDR_fam"/>
</dbReference>
<dbReference type="PANTHER" id="PTHR42879:SF2">
    <property type="entry name" value="3-OXOACYL-[ACYL-CARRIER-PROTEIN] REDUCTASE FABG"/>
    <property type="match status" value="1"/>
</dbReference>
<reference evidence="3" key="1">
    <citation type="submission" date="2017-01" db="EMBL/GenBank/DDBJ databases">
        <authorList>
            <person name="Varghese N."/>
            <person name="Submissions S."/>
        </authorList>
    </citation>
    <scope>NUCLEOTIDE SEQUENCE [LARGE SCALE GENOMIC DNA]</scope>
    <source>
        <strain evidence="3">ASpG1</strain>
    </source>
</reference>
<evidence type="ECO:0000313" key="3">
    <source>
        <dbReference type="Proteomes" id="UP000186400"/>
    </source>
</evidence>
<dbReference type="Pfam" id="PF00106">
    <property type="entry name" value="adh_short"/>
    <property type="match status" value="1"/>
</dbReference>
<gene>
    <name evidence="2" type="ORF">SAMN05920897_107105</name>
</gene>
<evidence type="ECO:0000256" key="1">
    <source>
        <dbReference type="ARBA" id="ARBA00006484"/>
    </source>
</evidence>
<evidence type="ECO:0000313" key="2">
    <source>
        <dbReference type="EMBL" id="SIQ35098.1"/>
    </source>
</evidence>
<dbReference type="AlphaFoldDB" id="A0A1N6S1T0"/>
<sequence>MRYDCAMGLLTRADARSIRLADKVALVVGGSGGIGRAVALTLADEGARMIIHGGRSQERLERVVRYINHRGGRCRGFLLPLAEADDILPLIDQAGEVDILVVAFGPVEYRPLAGTDPASWRRMTELNLVLPGLLLSHYLPKMIERGWGRVILFGGPRADRLCGFRESAAYSAAKAGVASLVKSAALQTGGRNISVNLISPGYVDTEYLTPQDRHQQQQRSPRGRLIPPERVARVVRHLICADEADVNGAVITVDQGLG</sequence>
<dbReference type="SUPFAM" id="SSF51735">
    <property type="entry name" value="NAD(P)-binding Rossmann-fold domains"/>
    <property type="match status" value="1"/>
</dbReference>
<dbReference type="Gene3D" id="3.40.50.720">
    <property type="entry name" value="NAD(P)-binding Rossmann-like Domain"/>
    <property type="match status" value="1"/>
</dbReference>
<name>A0A1N6S1T0_9SPIO</name>
<comment type="similarity">
    <text evidence="1">Belongs to the short-chain dehydrogenases/reductases (SDR) family.</text>
</comment>